<reference evidence="2 3" key="1">
    <citation type="submission" date="2011-10" db="EMBL/GenBank/DDBJ databases">
        <title>The Improved High-Quality Draft genome of Leptonema illini DSM 21528.</title>
        <authorList>
            <consortium name="US DOE Joint Genome Institute (JGI-PGF)"/>
            <person name="Lucas S."/>
            <person name="Copeland A."/>
            <person name="Lapidus A."/>
            <person name="Glavina del Rio T."/>
            <person name="Dalin E."/>
            <person name="Tice H."/>
            <person name="Bruce D."/>
            <person name="Goodwin L."/>
            <person name="Pitluck S."/>
            <person name="Peters L."/>
            <person name="Mikhailova N."/>
            <person name="Held B."/>
            <person name="Kyrpides N."/>
            <person name="Mavromatis K."/>
            <person name="Ivanova N."/>
            <person name="Markowitz V."/>
            <person name="Cheng J.-F."/>
            <person name="Hugenholtz P."/>
            <person name="Woyke T."/>
            <person name="Wu D."/>
            <person name="Gronow S."/>
            <person name="Wellnitz S."/>
            <person name="Brambilla E.-M."/>
            <person name="Klenk H.-P."/>
            <person name="Eisen J.A."/>
        </authorList>
    </citation>
    <scope>NUCLEOTIDE SEQUENCE [LARGE SCALE GENOMIC DNA]</scope>
    <source>
        <strain evidence="2 3">DSM 21528</strain>
    </source>
</reference>
<name>H2CKJ8_9LEPT</name>
<evidence type="ECO:0000313" key="3">
    <source>
        <dbReference type="Proteomes" id="UP000005737"/>
    </source>
</evidence>
<proteinExistence type="predicted"/>
<protein>
    <submittedName>
        <fullName evidence="2">Uncharacterized protein</fullName>
    </submittedName>
</protein>
<dbReference type="HOGENOM" id="CLU_2118003_0_0_12"/>
<feature type="transmembrane region" description="Helical" evidence="1">
    <location>
        <begin position="6"/>
        <end position="25"/>
    </location>
</feature>
<dbReference type="STRING" id="183.GCA_002009735_02942"/>
<gene>
    <name evidence="2" type="ORF">Lepil_0346</name>
</gene>
<keyword evidence="3" id="KW-1185">Reference proteome</keyword>
<dbReference type="Proteomes" id="UP000005737">
    <property type="component" value="Unassembled WGS sequence"/>
</dbReference>
<keyword evidence="1" id="KW-0472">Membrane</keyword>
<sequence length="114" mass="12535">MERFNIHPLLMVGVVILVCVMNGCISPRASCEQYRDPSGWERICILGLSGSSYEVCLQRELAGTIAPGTCAAAEKAAMLSCLEYLNRKSKCENEINIPLIPKIVLIHGLSDKRI</sequence>
<accession>H2CKJ8</accession>
<evidence type="ECO:0000313" key="2">
    <source>
        <dbReference type="EMBL" id="EHQ05053.1"/>
    </source>
</evidence>
<organism evidence="2 3">
    <name type="scientific">Leptonema illini DSM 21528</name>
    <dbReference type="NCBI Taxonomy" id="929563"/>
    <lineage>
        <taxon>Bacteria</taxon>
        <taxon>Pseudomonadati</taxon>
        <taxon>Spirochaetota</taxon>
        <taxon>Spirochaetia</taxon>
        <taxon>Leptospirales</taxon>
        <taxon>Leptospiraceae</taxon>
        <taxon>Leptonema</taxon>
    </lineage>
</organism>
<keyword evidence="1" id="KW-0812">Transmembrane</keyword>
<evidence type="ECO:0000256" key="1">
    <source>
        <dbReference type="SAM" id="Phobius"/>
    </source>
</evidence>
<dbReference type="AlphaFoldDB" id="H2CKJ8"/>
<keyword evidence="1" id="KW-1133">Transmembrane helix</keyword>
<dbReference type="EMBL" id="JH597773">
    <property type="protein sequence ID" value="EHQ05053.1"/>
    <property type="molecule type" value="Genomic_DNA"/>
</dbReference>